<accession>A0A7K1UDQ0</accession>
<comment type="caution">
    <text evidence="2">The sequence shown here is derived from an EMBL/GenBank/DDBJ whole genome shotgun (WGS) entry which is preliminary data.</text>
</comment>
<name>A0A7K1UDQ0_9BACT</name>
<dbReference type="InterPro" id="IPR017853">
    <property type="entry name" value="GH"/>
</dbReference>
<dbReference type="AlphaFoldDB" id="A0A7K1UDQ0"/>
<keyword evidence="2" id="KW-0378">Hydrolase</keyword>
<dbReference type="Gene3D" id="3.20.20.80">
    <property type="entry name" value="Glycosidases"/>
    <property type="match status" value="1"/>
</dbReference>
<evidence type="ECO:0000313" key="2">
    <source>
        <dbReference type="EMBL" id="MVT12135.1"/>
    </source>
</evidence>
<dbReference type="SUPFAM" id="SSF51445">
    <property type="entry name" value="(Trans)glycosidases"/>
    <property type="match status" value="1"/>
</dbReference>
<sequence>MLNSFSAVLAALGMSVSLLAGCGKNGNNDPAPSPTGTERREASAELTNGWGHGVNLQPSYYNGGNVTFGWSLMKSYTKIKTVRIEIEPTVSVTLAKSWIQQAISNGYAVIATYHKYTVLGSDDANELTAAANWWKNNYATLAGAGAFTINLMNEWGSHNITSNAYAAAYNNAISIVRQVYSGPIIIDCAGWGQETATAAAAVKGQGGTKINDTNIILSVHIYPNGWNQGKNRNLQNADLDDLASAGRPCIVGEFGNSPSGSVDWSGMVSYAKSKGWTVLGWCWNGDGGTMNMVSPAWTTNPTASSYSAGSYFNVIYNLL</sequence>
<evidence type="ECO:0000256" key="1">
    <source>
        <dbReference type="SAM" id="SignalP"/>
    </source>
</evidence>
<dbReference type="Proteomes" id="UP000461730">
    <property type="component" value="Unassembled WGS sequence"/>
</dbReference>
<reference evidence="2 3" key="1">
    <citation type="submission" date="2019-12" db="EMBL/GenBank/DDBJ databases">
        <title>Chitinophaga sp. strain ysch24 (GDMCC 1.1355), whole genome shotgun sequence.</title>
        <authorList>
            <person name="Zhang X."/>
        </authorList>
    </citation>
    <scope>NUCLEOTIDE SEQUENCE [LARGE SCALE GENOMIC DNA]</scope>
    <source>
        <strain evidence="3">ysch24</strain>
    </source>
</reference>
<evidence type="ECO:0000313" key="3">
    <source>
        <dbReference type="Proteomes" id="UP000461730"/>
    </source>
</evidence>
<dbReference type="GO" id="GO:0016787">
    <property type="term" value="F:hydrolase activity"/>
    <property type="evidence" value="ECO:0007669"/>
    <property type="project" value="UniProtKB-KW"/>
</dbReference>
<keyword evidence="3" id="KW-1185">Reference proteome</keyword>
<gene>
    <name evidence="2" type="ORF">GO493_28005</name>
</gene>
<feature type="signal peptide" evidence="1">
    <location>
        <begin position="1"/>
        <end position="20"/>
    </location>
</feature>
<protein>
    <submittedName>
        <fullName evidence="2">Glycoside hydrolase</fullName>
    </submittedName>
</protein>
<keyword evidence="1" id="KW-0732">Signal</keyword>
<feature type="chain" id="PRO_5029767857" evidence="1">
    <location>
        <begin position="21"/>
        <end position="319"/>
    </location>
</feature>
<organism evidence="2 3">
    <name type="scientific">Chitinophaga tropicalis</name>
    <dbReference type="NCBI Taxonomy" id="2683588"/>
    <lineage>
        <taxon>Bacteria</taxon>
        <taxon>Pseudomonadati</taxon>
        <taxon>Bacteroidota</taxon>
        <taxon>Chitinophagia</taxon>
        <taxon>Chitinophagales</taxon>
        <taxon>Chitinophagaceae</taxon>
        <taxon>Chitinophaga</taxon>
    </lineage>
</organism>
<dbReference type="EMBL" id="WRXN01000019">
    <property type="protein sequence ID" value="MVT12135.1"/>
    <property type="molecule type" value="Genomic_DNA"/>
</dbReference>
<proteinExistence type="predicted"/>
<dbReference type="RefSeq" id="WP_157309551.1">
    <property type="nucleotide sequence ID" value="NZ_WRXN01000019.1"/>
</dbReference>